<dbReference type="EMBL" id="QGKY02001250">
    <property type="protein sequence ID" value="KAF2564878.1"/>
    <property type="molecule type" value="Genomic_DNA"/>
</dbReference>
<dbReference type="PANTHER" id="PTHR48449">
    <property type="entry name" value="DUF1985 DOMAIN-CONTAINING PROTEIN"/>
    <property type="match status" value="1"/>
</dbReference>
<dbReference type="PANTHER" id="PTHR48449:SF1">
    <property type="entry name" value="DUF1985 DOMAIN-CONTAINING PROTEIN"/>
    <property type="match status" value="1"/>
</dbReference>
<comment type="caution">
    <text evidence="2">The sequence shown here is derived from an EMBL/GenBank/DDBJ whole genome shotgun (WGS) entry which is preliminary data.</text>
</comment>
<accession>A0A8S9I5I0</accession>
<evidence type="ECO:0000259" key="1">
    <source>
        <dbReference type="Pfam" id="PF09331"/>
    </source>
</evidence>
<gene>
    <name evidence="2" type="ORF">F2Q70_00017982</name>
</gene>
<reference evidence="2" key="1">
    <citation type="submission" date="2019-12" db="EMBL/GenBank/DDBJ databases">
        <title>Genome sequencing and annotation of Brassica cretica.</title>
        <authorList>
            <person name="Studholme D.J."/>
            <person name="Sarris P.F."/>
        </authorList>
    </citation>
    <scope>NUCLEOTIDE SEQUENCE</scope>
    <source>
        <strain evidence="2">PFS-102/07</strain>
        <tissue evidence="2">Leaf</tissue>
    </source>
</reference>
<feature type="domain" description="DUF1985" evidence="1">
    <location>
        <begin position="106"/>
        <end position="232"/>
    </location>
</feature>
<protein>
    <recommendedName>
        <fullName evidence="1">DUF1985 domain-containing protein</fullName>
    </recommendedName>
</protein>
<evidence type="ECO:0000313" key="2">
    <source>
        <dbReference type="EMBL" id="KAF2564878.1"/>
    </source>
</evidence>
<name>A0A8S9I5I0_BRACR</name>
<proteinExistence type="predicted"/>
<sequence>MRQTERNSHEQVHLLTNFCQLKKPKLNSKTLSTYMKLELPKRLYAEGLEPQVKKINNCCCMELIRDLKKAMSAEYNDVKIDHVFKHIMAIADNKLGFSGKLVDSFLCKQLITSKMHEKWFVFARTPLQFSLQEYHAVTGLKVSRESSSDVVTWKNDGGFWSNLLRTGDKITLKSIRKAHLKEVHKWTRIDRIRLIYLCVIMGVVMGRGEKVNISDMYIKLVMDLDKLRKFHWVFTRMTSC</sequence>
<organism evidence="2">
    <name type="scientific">Brassica cretica</name>
    <name type="common">Mustard</name>
    <dbReference type="NCBI Taxonomy" id="69181"/>
    <lineage>
        <taxon>Eukaryota</taxon>
        <taxon>Viridiplantae</taxon>
        <taxon>Streptophyta</taxon>
        <taxon>Embryophyta</taxon>
        <taxon>Tracheophyta</taxon>
        <taxon>Spermatophyta</taxon>
        <taxon>Magnoliopsida</taxon>
        <taxon>eudicotyledons</taxon>
        <taxon>Gunneridae</taxon>
        <taxon>Pentapetalae</taxon>
        <taxon>rosids</taxon>
        <taxon>malvids</taxon>
        <taxon>Brassicales</taxon>
        <taxon>Brassicaceae</taxon>
        <taxon>Brassiceae</taxon>
        <taxon>Brassica</taxon>
    </lineage>
</organism>
<dbReference type="Pfam" id="PF09331">
    <property type="entry name" value="DUF1985"/>
    <property type="match status" value="1"/>
</dbReference>
<dbReference type="InterPro" id="IPR015410">
    <property type="entry name" value="DUF1985"/>
</dbReference>
<dbReference type="AlphaFoldDB" id="A0A8S9I5I0"/>